<evidence type="ECO:0000256" key="8">
    <source>
        <dbReference type="ARBA" id="ARBA00022989"/>
    </source>
</evidence>
<dbReference type="GO" id="GO:0005509">
    <property type="term" value="F:calcium ion binding"/>
    <property type="evidence" value="ECO:0007669"/>
    <property type="project" value="InterPro"/>
</dbReference>
<keyword evidence="15" id="KW-1185">Reference proteome</keyword>
<dbReference type="CDD" id="cd00054">
    <property type="entry name" value="EGF_CA"/>
    <property type="match status" value="1"/>
</dbReference>
<keyword evidence="11" id="KW-0325">Glycoprotein</keyword>
<dbReference type="EMBL" id="LWCA01002149">
    <property type="protein sequence ID" value="OAF64083.1"/>
    <property type="molecule type" value="Genomic_DNA"/>
</dbReference>
<dbReference type="InterPro" id="IPR000742">
    <property type="entry name" value="EGF"/>
</dbReference>
<dbReference type="SMART" id="SM00181">
    <property type="entry name" value="EGF"/>
    <property type="match status" value="1"/>
</dbReference>
<keyword evidence="3 12" id="KW-0245">EGF-like domain</keyword>
<evidence type="ECO:0000313" key="15">
    <source>
        <dbReference type="Proteomes" id="UP000078046"/>
    </source>
</evidence>
<keyword evidence="4" id="KW-0812">Transmembrane</keyword>
<accession>A0A177ART4</accession>
<keyword evidence="5" id="KW-0732">Signal</keyword>
<dbReference type="AlphaFoldDB" id="A0A177ART4"/>
<feature type="domain" description="EGF-like" evidence="13">
    <location>
        <begin position="13"/>
        <end position="49"/>
    </location>
</feature>
<dbReference type="OrthoDB" id="5953235at2759"/>
<dbReference type="GO" id="GO:0007154">
    <property type="term" value="P:cell communication"/>
    <property type="evidence" value="ECO:0007669"/>
    <property type="project" value="UniProtKB-ARBA"/>
</dbReference>
<dbReference type="PROSITE" id="PS01187">
    <property type="entry name" value="EGF_CA"/>
    <property type="match status" value="1"/>
</dbReference>
<keyword evidence="6" id="KW-0677">Repeat</keyword>
<evidence type="ECO:0000256" key="5">
    <source>
        <dbReference type="ARBA" id="ARBA00022729"/>
    </source>
</evidence>
<sequence length="53" mass="6102">MRKVALWLNWWKEVDECSTIPCQNSSVCIDGINSFTCVCTSDYVGRLCELRVE</sequence>
<keyword evidence="9" id="KW-0472">Membrane</keyword>
<dbReference type="GO" id="GO:0005886">
    <property type="term" value="C:plasma membrane"/>
    <property type="evidence" value="ECO:0007669"/>
    <property type="project" value="UniProtKB-SubCell"/>
</dbReference>
<evidence type="ECO:0000256" key="3">
    <source>
        <dbReference type="ARBA" id="ARBA00022536"/>
    </source>
</evidence>
<evidence type="ECO:0000256" key="6">
    <source>
        <dbReference type="ARBA" id="ARBA00022737"/>
    </source>
</evidence>
<dbReference type="PROSITE" id="PS00010">
    <property type="entry name" value="ASX_HYDROXYL"/>
    <property type="match status" value="1"/>
</dbReference>
<reference evidence="14 15" key="1">
    <citation type="submission" date="2016-04" db="EMBL/GenBank/DDBJ databases">
        <title>The genome of Intoshia linei affirms orthonectids as highly simplified spiralians.</title>
        <authorList>
            <person name="Mikhailov K.V."/>
            <person name="Slusarev G.S."/>
            <person name="Nikitin M.A."/>
            <person name="Logacheva M.D."/>
            <person name="Penin A."/>
            <person name="Aleoshin V."/>
            <person name="Panchin Y.V."/>
        </authorList>
    </citation>
    <scope>NUCLEOTIDE SEQUENCE [LARGE SCALE GENOMIC DNA]</scope>
    <source>
        <strain evidence="14">Intl2013</strain>
        <tissue evidence="14">Whole animal</tissue>
    </source>
</reference>
<name>A0A177ART4_9BILA</name>
<evidence type="ECO:0000256" key="11">
    <source>
        <dbReference type="ARBA" id="ARBA00023180"/>
    </source>
</evidence>
<gene>
    <name evidence="14" type="ORF">A3Q56_08213</name>
</gene>
<comment type="subcellular location">
    <subcellularLocation>
        <location evidence="1">Cell membrane</location>
        <topology evidence="1">Single-pass type I membrane protein</topology>
    </subcellularLocation>
</comment>
<dbReference type="PROSITE" id="PS50026">
    <property type="entry name" value="EGF_3"/>
    <property type="match status" value="1"/>
</dbReference>
<organism evidence="14 15">
    <name type="scientific">Intoshia linei</name>
    <dbReference type="NCBI Taxonomy" id="1819745"/>
    <lineage>
        <taxon>Eukaryota</taxon>
        <taxon>Metazoa</taxon>
        <taxon>Spiralia</taxon>
        <taxon>Lophotrochozoa</taxon>
        <taxon>Mesozoa</taxon>
        <taxon>Orthonectida</taxon>
        <taxon>Rhopaluridae</taxon>
        <taxon>Intoshia</taxon>
    </lineage>
</organism>
<dbReference type="GO" id="GO:0023052">
    <property type="term" value="P:signaling"/>
    <property type="evidence" value="ECO:0007669"/>
    <property type="project" value="UniProtKB-ARBA"/>
</dbReference>
<dbReference type="SMART" id="SM00179">
    <property type="entry name" value="EGF_CA"/>
    <property type="match status" value="1"/>
</dbReference>
<keyword evidence="2" id="KW-1003">Cell membrane</keyword>
<evidence type="ECO:0000259" key="13">
    <source>
        <dbReference type="PROSITE" id="PS50026"/>
    </source>
</evidence>
<evidence type="ECO:0000256" key="10">
    <source>
        <dbReference type="ARBA" id="ARBA00023157"/>
    </source>
</evidence>
<evidence type="ECO:0000256" key="9">
    <source>
        <dbReference type="ARBA" id="ARBA00023136"/>
    </source>
</evidence>
<evidence type="ECO:0000256" key="2">
    <source>
        <dbReference type="ARBA" id="ARBA00022475"/>
    </source>
</evidence>
<dbReference type="InterPro" id="IPR018097">
    <property type="entry name" value="EGF_Ca-bd_CS"/>
</dbReference>
<comment type="caution">
    <text evidence="14">The sequence shown here is derived from an EMBL/GenBank/DDBJ whole genome shotgun (WGS) entry which is preliminary data.</text>
</comment>
<dbReference type="InterPro" id="IPR000152">
    <property type="entry name" value="EGF-type_Asp/Asn_hydroxyl_site"/>
</dbReference>
<evidence type="ECO:0000256" key="4">
    <source>
        <dbReference type="ARBA" id="ARBA00022692"/>
    </source>
</evidence>
<evidence type="ECO:0000313" key="14">
    <source>
        <dbReference type="EMBL" id="OAF64083.1"/>
    </source>
</evidence>
<dbReference type="PRINTS" id="PR00010">
    <property type="entry name" value="EGFBLOOD"/>
</dbReference>
<feature type="disulfide bond" evidence="12">
    <location>
        <begin position="39"/>
        <end position="48"/>
    </location>
</feature>
<keyword evidence="7" id="KW-0106">Calcium</keyword>
<proteinExistence type="predicted"/>
<dbReference type="InterPro" id="IPR001881">
    <property type="entry name" value="EGF-like_Ca-bd_dom"/>
</dbReference>
<dbReference type="Pfam" id="PF00008">
    <property type="entry name" value="EGF"/>
    <property type="match status" value="1"/>
</dbReference>
<evidence type="ECO:0000256" key="7">
    <source>
        <dbReference type="ARBA" id="ARBA00022837"/>
    </source>
</evidence>
<dbReference type="PROSITE" id="PS00022">
    <property type="entry name" value="EGF_1"/>
    <property type="match status" value="1"/>
</dbReference>
<evidence type="ECO:0000256" key="1">
    <source>
        <dbReference type="ARBA" id="ARBA00004251"/>
    </source>
</evidence>
<keyword evidence="10 12" id="KW-1015">Disulfide bond</keyword>
<dbReference type="SUPFAM" id="SSF57196">
    <property type="entry name" value="EGF/Laminin"/>
    <property type="match status" value="1"/>
</dbReference>
<dbReference type="Proteomes" id="UP000078046">
    <property type="component" value="Unassembled WGS sequence"/>
</dbReference>
<protein>
    <recommendedName>
        <fullName evidence="13">EGF-like domain-containing protein</fullName>
    </recommendedName>
</protein>
<dbReference type="FunFam" id="2.10.25.10:FF:000391">
    <property type="entry name" value="Weary, isoform C"/>
    <property type="match status" value="1"/>
</dbReference>
<dbReference type="Gene3D" id="2.10.25.10">
    <property type="entry name" value="Laminin"/>
    <property type="match status" value="1"/>
</dbReference>
<evidence type="ECO:0000256" key="12">
    <source>
        <dbReference type="PROSITE-ProRule" id="PRU00076"/>
    </source>
</evidence>
<keyword evidence="8" id="KW-1133">Transmembrane helix</keyword>
<comment type="caution">
    <text evidence="12">Lacks conserved residue(s) required for the propagation of feature annotation.</text>
</comment>